<gene>
    <name evidence="2" type="ORF">KC01_LOCUS26143</name>
</gene>
<dbReference type="SUPFAM" id="SSF69349">
    <property type="entry name" value="Phage fibre proteins"/>
    <property type="match status" value="1"/>
</dbReference>
<name>A0AAV2LAM0_KNICA</name>
<proteinExistence type="predicted"/>
<dbReference type="EMBL" id="OZ035844">
    <property type="protein sequence ID" value="CAL1597648.1"/>
    <property type="molecule type" value="Genomic_DNA"/>
</dbReference>
<protein>
    <submittedName>
        <fullName evidence="2">Uncharacterized protein</fullName>
    </submittedName>
</protein>
<keyword evidence="3" id="KW-1185">Reference proteome</keyword>
<organism evidence="2 3">
    <name type="scientific">Knipowitschia caucasica</name>
    <name type="common">Caucasian dwarf goby</name>
    <name type="synonym">Pomatoschistus caucasicus</name>
    <dbReference type="NCBI Taxonomy" id="637954"/>
    <lineage>
        <taxon>Eukaryota</taxon>
        <taxon>Metazoa</taxon>
        <taxon>Chordata</taxon>
        <taxon>Craniata</taxon>
        <taxon>Vertebrata</taxon>
        <taxon>Euteleostomi</taxon>
        <taxon>Actinopterygii</taxon>
        <taxon>Neopterygii</taxon>
        <taxon>Teleostei</taxon>
        <taxon>Neoteleostei</taxon>
        <taxon>Acanthomorphata</taxon>
        <taxon>Gobiaria</taxon>
        <taxon>Gobiiformes</taxon>
        <taxon>Gobioidei</taxon>
        <taxon>Gobiidae</taxon>
        <taxon>Gobiinae</taxon>
        <taxon>Knipowitschia</taxon>
    </lineage>
</organism>
<accession>A0AAV2LAM0</accession>
<evidence type="ECO:0000313" key="2">
    <source>
        <dbReference type="EMBL" id="CAL1597648.1"/>
    </source>
</evidence>
<feature type="region of interest" description="Disordered" evidence="1">
    <location>
        <begin position="130"/>
        <end position="169"/>
    </location>
</feature>
<reference evidence="2 3" key="1">
    <citation type="submission" date="2024-04" db="EMBL/GenBank/DDBJ databases">
        <authorList>
            <person name="Waldvogel A.-M."/>
            <person name="Schoenle A."/>
        </authorList>
    </citation>
    <scope>NUCLEOTIDE SEQUENCE [LARGE SCALE GENOMIC DNA]</scope>
</reference>
<dbReference type="AlphaFoldDB" id="A0AAV2LAM0"/>
<evidence type="ECO:0000256" key="1">
    <source>
        <dbReference type="SAM" id="MobiDB-lite"/>
    </source>
</evidence>
<dbReference type="Proteomes" id="UP001497482">
    <property type="component" value="Chromosome 22"/>
</dbReference>
<evidence type="ECO:0000313" key="3">
    <source>
        <dbReference type="Proteomes" id="UP001497482"/>
    </source>
</evidence>
<sequence length="181" mass="18209">MGTRWGCVPACVALAGGGEWSSAASGADRRGAGRVAWKEKEKKAAGVLFRDENRAAENAGRKHAKNISVGVGGDSSVGVGGDSFVGVGGDSFVGVGGDSSVCVGGDSSVGVGGDSFVCVGGDSFVGVGGDSFVGDAEETQRRRRGDAEITSTTRSLPPIHLEDISPSPPLLPPLCVRLYSP</sequence>